<protein>
    <recommendedName>
        <fullName evidence="11">L-serine deaminase</fullName>
    </recommendedName>
</protein>
<comment type="caution">
    <text evidence="14">The sequence shown here is derived from an EMBL/GenBank/DDBJ whole genome shotgun (WGS) entry which is preliminary data.</text>
</comment>
<evidence type="ECO:0000256" key="11">
    <source>
        <dbReference type="PIRNR" id="PIRNR036692"/>
    </source>
</evidence>
<evidence type="ECO:0000256" key="6">
    <source>
        <dbReference type="ARBA" id="ARBA00022723"/>
    </source>
</evidence>
<dbReference type="InterPro" id="IPR029009">
    <property type="entry name" value="ASB_dom_sf"/>
</dbReference>
<keyword evidence="7 11" id="KW-0408">Iron</keyword>
<evidence type="ECO:0000256" key="12">
    <source>
        <dbReference type="RuleBase" id="RU366059"/>
    </source>
</evidence>
<comment type="cofactor">
    <cofactor evidence="1 12">
        <name>[4Fe-4S] cluster</name>
        <dbReference type="ChEBI" id="CHEBI:49883"/>
    </cofactor>
</comment>
<dbReference type="AlphaFoldDB" id="A0A6I3SGQ9"/>
<keyword evidence="6 11" id="KW-0479">Metal-binding</keyword>
<evidence type="ECO:0000256" key="10">
    <source>
        <dbReference type="ARBA" id="ARBA00049406"/>
    </source>
</evidence>
<dbReference type="InterPro" id="IPR051318">
    <property type="entry name" value="Fe-S_L-Ser"/>
</dbReference>
<evidence type="ECO:0000256" key="4">
    <source>
        <dbReference type="ARBA" id="ARBA00022432"/>
    </source>
</evidence>
<dbReference type="CDD" id="cd04903">
    <property type="entry name" value="ACT_LSD"/>
    <property type="match status" value="1"/>
</dbReference>
<dbReference type="Gene3D" id="3.30.1330.90">
    <property type="entry name" value="D-3-phosphoglycerate dehydrogenase, domain 3"/>
    <property type="match status" value="1"/>
</dbReference>
<evidence type="ECO:0000256" key="7">
    <source>
        <dbReference type="ARBA" id="ARBA00023004"/>
    </source>
</evidence>
<dbReference type="GO" id="GO:0006094">
    <property type="term" value="P:gluconeogenesis"/>
    <property type="evidence" value="ECO:0007669"/>
    <property type="project" value="UniProtKB-UniRule"/>
</dbReference>
<dbReference type="FunFam" id="3.30.70.260:FF:000008">
    <property type="entry name" value="D-3-phosphoglycerate dehydrogenase, chloroplastic"/>
    <property type="match status" value="1"/>
</dbReference>
<dbReference type="PIRSF" id="PIRSF036692">
    <property type="entry name" value="SDH_B"/>
    <property type="match status" value="1"/>
</dbReference>
<evidence type="ECO:0000256" key="3">
    <source>
        <dbReference type="ARBA" id="ARBA00008636"/>
    </source>
</evidence>
<name>A0A6I3SGQ9_HELMO</name>
<dbReference type="OrthoDB" id="9813137at2"/>
<reference evidence="14 15" key="1">
    <citation type="submission" date="2019-11" db="EMBL/GenBank/DDBJ databases">
        <title>Whole-genome sequence of a the green, strictly anaerobic photosynthetic bacterium Heliobacillus mobilis DSM 6151.</title>
        <authorList>
            <person name="Kyndt J.A."/>
            <person name="Meyer T.E."/>
        </authorList>
    </citation>
    <scope>NUCLEOTIDE SEQUENCE [LARGE SCALE GENOMIC DNA]</scope>
    <source>
        <strain evidence="14 15">DSM 6151</strain>
    </source>
</reference>
<dbReference type="GO" id="GO:0003941">
    <property type="term" value="F:L-serine ammonia-lyase activity"/>
    <property type="evidence" value="ECO:0007669"/>
    <property type="project" value="UniProtKB-UniRule"/>
</dbReference>
<dbReference type="PROSITE" id="PS51671">
    <property type="entry name" value="ACT"/>
    <property type="match status" value="1"/>
</dbReference>
<comment type="catalytic activity">
    <reaction evidence="10 11 12">
        <text>L-serine = pyruvate + NH4(+)</text>
        <dbReference type="Rhea" id="RHEA:19169"/>
        <dbReference type="ChEBI" id="CHEBI:15361"/>
        <dbReference type="ChEBI" id="CHEBI:28938"/>
        <dbReference type="ChEBI" id="CHEBI:33384"/>
        <dbReference type="EC" id="4.3.1.17"/>
    </reaction>
</comment>
<evidence type="ECO:0000256" key="9">
    <source>
        <dbReference type="ARBA" id="ARBA00023239"/>
    </source>
</evidence>
<keyword evidence="9 11" id="KW-0456">Lyase</keyword>
<dbReference type="NCBIfam" id="TIGR00719">
    <property type="entry name" value="sda_beta"/>
    <property type="match status" value="1"/>
</dbReference>
<evidence type="ECO:0000256" key="2">
    <source>
        <dbReference type="ARBA" id="ARBA00004742"/>
    </source>
</evidence>
<keyword evidence="8 11" id="KW-0411">Iron-sulfur</keyword>
<comment type="pathway">
    <text evidence="2 11">Carbohydrate biosynthesis; gluconeogenesis.</text>
</comment>
<dbReference type="UniPathway" id="UPA00138"/>
<dbReference type="Pfam" id="PF03315">
    <property type="entry name" value="SDH_beta"/>
    <property type="match status" value="1"/>
</dbReference>
<keyword evidence="4 11" id="KW-0312">Gluconeogenesis</keyword>
<dbReference type="InterPro" id="IPR045865">
    <property type="entry name" value="ACT-like_dom_sf"/>
</dbReference>
<gene>
    <name evidence="14" type="primary">sdaAB</name>
    <name evidence="14" type="ORF">GJ688_03370</name>
</gene>
<dbReference type="Gene3D" id="3.30.70.260">
    <property type="match status" value="1"/>
</dbReference>
<organism evidence="14 15">
    <name type="scientific">Heliobacterium mobile</name>
    <name type="common">Heliobacillus mobilis</name>
    <dbReference type="NCBI Taxonomy" id="28064"/>
    <lineage>
        <taxon>Bacteria</taxon>
        <taxon>Bacillati</taxon>
        <taxon>Bacillota</taxon>
        <taxon>Clostridia</taxon>
        <taxon>Eubacteriales</taxon>
        <taxon>Heliobacteriaceae</taxon>
        <taxon>Heliobacterium</taxon>
    </lineage>
</organism>
<dbReference type="SUPFAM" id="SSF55021">
    <property type="entry name" value="ACT-like"/>
    <property type="match status" value="1"/>
</dbReference>
<keyword evidence="15" id="KW-1185">Reference proteome</keyword>
<evidence type="ECO:0000259" key="13">
    <source>
        <dbReference type="PROSITE" id="PS51671"/>
    </source>
</evidence>
<proteinExistence type="inferred from homology"/>
<feature type="domain" description="ACT" evidence="13">
    <location>
        <begin position="147"/>
        <end position="219"/>
    </location>
</feature>
<dbReference type="PANTHER" id="PTHR30182">
    <property type="entry name" value="L-SERINE DEHYDRATASE"/>
    <property type="match status" value="1"/>
</dbReference>
<dbReference type="Pfam" id="PF01842">
    <property type="entry name" value="ACT"/>
    <property type="match status" value="1"/>
</dbReference>
<evidence type="ECO:0000256" key="5">
    <source>
        <dbReference type="ARBA" id="ARBA00022485"/>
    </source>
</evidence>
<dbReference type="PANTHER" id="PTHR30182:SF12">
    <property type="entry name" value="L-SERINE DEHYDRATASE, BETA CHAIN-RELATED"/>
    <property type="match status" value="1"/>
</dbReference>
<dbReference type="SUPFAM" id="SSF143548">
    <property type="entry name" value="Serine metabolism enzymes domain"/>
    <property type="match status" value="1"/>
</dbReference>
<keyword evidence="5 11" id="KW-0004">4Fe-4S</keyword>
<dbReference type="GO" id="GO:0051539">
    <property type="term" value="F:4 iron, 4 sulfur cluster binding"/>
    <property type="evidence" value="ECO:0007669"/>
    <property type="project" value="UniProtKB-UniRule"/>
</dbReference>
<dbReference type="RefSeq" id="WP_155475116.1">
    <property type="nucleotide sequence ID" value="NZ_WNKU01000002.1"/>
</dbReference>
<sequence length="220" mass="23109">MNIFDVIGPVMIGPSSSHTAGAVRLGNVARSILGEPVLEASIGLHGSFAQTYQGHGSDLALVAGLLGWATDDARIPSSFDHAREAGLSVTFHKENLGELAHPNTVRFRLKGRQGGASVITGASIGGGRVLVTDVDDFPLEFTGDFATLLVMHHDRPGAITLVTGILSSQGINIAQMRVSRKQKGALALMVLETDQPVGDGTIRAISSLPQVEAVRRIQAM</sequence>
<evidence type="ECO:0000256" key="1">
    <source>
        <dbReference type="ARBA" id="ARBA00001966"/>
    </source>
</evidence>
<accession>A0A6I3SGQ9</accession>
<comment type="similarity">
    <text evidence="3 11 12">Belongs to the iron-sulfur dependent L-serine dehydratase family.</text>
</comment>
<dbReference type="InterPro" id="IPR004643">
    <property type="entry name" value="Fe-S_L-Ser_bsu"/>
</dbReference>
<dbReference type="EMBL" id="WNKU01000002">
    <property type="protein sequence ID" value="MTV48019.1"/>
    <property type="molecule type" value="Genomic_DNA"/>
</dbReference>
<dbReference type="InterPro" id="IPR002912">
    <property type="entry name" value="ACT_dom"/>
</dbReference>
<dbReference type="Proteomes" id="UP000430670">
    <property type="component" value="Unassembled WGS sequence"/>
</dbReference>
<evidence type="ECO:0000313" key="14">
    <source>
        <dbReference type="EMBL" id="MTV48019.1"/>
    </source>
</evidence>
<evidence type="ECO:0000313" key="15">
    <source>
        <dbReference type="Proteomes" id="UP000430670"/>
    </source>
</evidence>
<evidence type="ECO:0000256" key="8">
    <source>
        <dbReference type="ARBA" id="ARBA00023014"/>
    </source>
</evidence>
<dbReference type="GO" id="GO:0046872">
    <property type="term" value="F:metal ion binding"/>
    <property type="evidence" value="ECO:0007669"/>
    <property type="project" value="UniProtKB-UniRule"/>
</dbReference>
<dbReference type="InterPro" id="IPR005131">
    <property type="entry name" value="Ser_deHydtase_bsu"/>
</dbReference>